<evidence type="ECO:0000313" key="2">
    <source>
        <dbReference type="EMBL" id="WWD06092.1"/>
    </source>
</evidence>
<keyword evidence="1" id="KW-0812">Transmembrane</keyword>
<evidence type="ECO:0000313" key="3">
    <source>
        <dbReference type="Proteomes" id="UP001358614"/>
    </source>
</evidence>
<keyword evidence="1" id="KW-0472">Membrane</keyword>
<dbReference type="AlphaFoldDB" id="A0AAX4KI06"/>
<feature type="transmembrane region" description="Helical" evidence="1">
    <location>
        <begin position="134"/>
        <end position="157"/>
    </location>
</feature>
<evidence type="ECO:0008006" key="4">
    <source>
        <dbReference type="Google" id="ProtNLM"/>
    </source>
</evidence>
<dbReference type="KEGG" id="ker:91102979"/>
<dbReference type="GeneID" id="91102979"/>
<reference evidence="2 3" key="1">
    <citation type="submission" date="2024-01" db="EMBL/GenBank/DDBJ databases">
        <title>Comparative genomics of Cryptococcus and Kwoniella reveals pathogenesis evolution and contrasting modes of karyotype evolution via chromosome fusion or intercentromeric recombination.</title>
        <authorList>
            <person name="Coelho M.A."/>
            <person name="David-Palma M."/>
            <person name="Shea T."/>
            <person name="Bowers K."/>
            <person name="McGinley-Smith S."/>
            <person name="Mohammad A.W."/>
            <person name="Gnirke A."/>
            <person name="Yurkov A.M."/>
            <person name="Nowrousian M."/>
            <person name="Sun S."/>
            <person name="Cuomo C.A."/>
            <person name="Heitman J."/>
        </authorList>
    </citation>
    <scope>NUCLEOTIDE SEQUENCE [LARGE SCALE GENOMIC DNA]</scope>
    <source>
        <strain evidence="2 3">PYCC6329</strain>
    </source>
</reference>
<organism evidence="2 3">
    <name type="scientific">Kwoniella europaea PYCC6329</name>
    <dbReference type="NCBI Taxonomy" id="1423913"/>
    <lineage>
        <taxon>Eukaryota</taxon>
        <taxon>Fungi</taxon>
        <taxon>Dikarya</taxon>
        <taxon>Basidiomycota</taxon>
        <taxon>Agaricomycotina</taxon>
        <taxon>Tremellomycetes</taxon>
        <taxon>Tremellales</taxon>
        <taxon>Cryptococcaceae</taxon>
        <taxon>Kwoniella</taxon>
    </lineage>
</organism>
<feature type="transmembrane region" description="Helical" evidence="1">
    <location>
        <begin position="90"/>
        <end position="114"/>
    </location>
</feature>
<sequence length="167" mass="18741">MKKSFWKIPEDAGGDSVSSLNLPSEISQSLSISAFFLVFLLIISTSFLFNLLFALHFHSPSQPSANHKIYWLPPRKMEFRTWVAYNLRSFWLRLLTIIFISAWGLPVLIIAGIGVEKIQGDDDGRVEVKLGSGWTMALVAIITLVLVQISIPLGGLWNDSRRSGKKH</sequence>
<dbReference type="EMBL" id="CP144089">
    <property type="protein sequence ID" value="WWD06092.1"/>
    <property type="molecule type" value="Genomic_DNA"/>
</dbReference>
<keyword evidence="3" id="KW-1185">Reference proteome</keyword>
<name>A0AAX4KI06_9TREE</name>
<proteinExistence type="predicted"/>
<gene>
    <name evidence="2" type="ORF">V865_004177</name>
</gene>
<dbReference type="Proteomes" id="UP001358614">
    <property type="component" value="Chromosome 1"/>
</dbReference>
<feature type="transmembrane region" description="Helical" evidence="1">
    <location>
        <begin position="30"/>
        <end position="55"/>
    </location>
</feature>
<accession>A0AAX4KI06</accession>
<dbReference type="RefSeq" id="XP_066084059.1">
    <property type="nucleotide sequence ID" value="XM_066227962.1"/>
</dbReference>
<keyword evidence="1" id="KW-1133">Transmembrane helix</keyword>
<protein>
    <recommendedName>
        <fullName evidence="4">CSC1/OSCA1-like N-terminal transmembrane domain-containing protein</fullName>
    </recommendedName>
</protein>
<evidence type="ECO:0000256" key="1">
    <source>
        <dbReference type="SAM" id="Phobius"/>
    </source>
</evidence>